<dbReference type="InterPro" id="IPR019887">
    <property type="entry name" value="Tscrpt_reg_AsnC/Lrp_C"/>
</dbReference>
<dbReference type="SUPFAM" id="SSF54909">
    <property type="entry name" value="Dimeric alpha+beta barrel"/>
    <property type="match status" value="1"/>
</dbReference>
<dbReference type="PANTHER" id="PTHR30154:SF34">
    <property type="entry name" value="TRANSCRIPTIONAL REGULATOR AZLB"/>
    <property type="match status" value="1"/>
</dbReference>
<evidence type="ECO:0000259" key="4">
    <source>
        <dbReference type="PROSITE" id="PS50956"/>
    </source>
</evidence>
<dbReference type="InterPro" id="IPR011008">
    <property type="entry name" value="Dimeric_a/b-barrel"/>
</dbReference>
<dbReference type="Pfam" id="PF13404">
    <property type="entry name" value="HTH_AsnC-type"/>
    <property type="match status" value="1"/>
</dbReference>
<evidence type="ECO:0000256" key="2">
    <source>
        <dbReference type="ARBA" id="ARBA00023125"/>
    </source>
</evidence>
<dbReference type="Proteomes" id="UP000186940">
    <property type="component" value="Unassembled WGS sequence"/>
</dbReference>
<dbReference type="InterPro" id="IPR036390">
    <property type="entry name" value="WH_DNA-bd_sf"/>
</dbReference>
<name>A0A1F2P939_9EURY</name>
<dbReference type="AlphaFoldDB" id="A0A1F2P939"/>
<comment type="caution">
    <text evidence="5">The sequence shown here is derived from an EMBL/GenBank/DDBJ whole genome shotgun (WGS) entry which is preliminary data.</text>
</comment>
<keyword evidence="3" id="KW-0804">Transcription</keyword>
<sequence>MKLDELDRKILMAMQQNGRLSFRKIATQIGTTTATVSERVRRLEESGVLKGYTVVLDHTILGVNTMISLVEVGSEYDPRDVALRIKELDGVCCIYQVTGDVDLIVKSKCFGQGEECATYLGKLNQIEGVTRVKSHMVLRILKEESTVDLDLQY</sequence>
<organism evidence="5 6">
    <name type="scientific">Candidatus Syntropharchaeum caldarium</name>
    <dbReference type="NCBI Taxonomy" id="1838285"/>
    <lineage>
        <taxon>Archaea</taxon>
        <taxon>Methanobacteriati</taxon>
        <taxon>Methanobacteriota</taxon>
        <taxon>Stenosarchaea group</taxon>
        <taxon>Methanomicrobia</taxon>
        <taxon>Methanosarcinales</taxon>
        <taxon>ANME-2 cluster</taxon>
        <taxon>Candidatus Syntropharchaeum</taxon>
    </lineage>
</organism>
<dbReference type="PRINTS" id="PR00033">
    <property type="entry name" value="HTHASNC"/>
</dbReference>
<evidence type="ECO:0000256" key="1">
    <source>
        <dbReference type="ARBA" id="ARBA00023015"/>
    </source>
</evidence>
<dbReference type="Pfam" id="PF01037">
    <property type="entry name" value="AsnC_trans_reg"/>
    <property type="match status" value="1"/>
</dbReference>
<keyword evidence="1" id="KW-0805">Transcription regulation</keyword>
<dbReference type="EMBL" id="LYOS01000003">
    <property type="protein sequence ID" value="OFV67857.1"/>
    <property type="molecule type" value="Genomic_DNA"/>
</dbReference>
<dbReference type="Gene3D" id="1.10.10.10">
    <property type="entry name" value="Winged helix-like DNA-binding domain superfamily/Winged helix DNA-binding domain"/>
    <property type="match status" value="1"/>
</dbReference>
<dbReference type="GO" id="GO:0043565">
    <property type="term" value="F:sequence-specific DNA binding"/>
    <property type="evidence" value="ECO:0007669"/>
    <property type="project" value="InterPro"/>
</dbReference>
<evidence type="ECO:0000313" key="5">
    <source>
        <dbReference type="EMBL" id="OFV67857.1"/>
    </source>
</evidence>
<dbReference type="InterPro" id="IPR036388">
    <property type="entry name" value="WH-like_DNA-bd_sf"/>
</dbReference>
<accession>A0A1F2P939</accession>
<dbReference type="InterPro" id="IPR011991">
    <property type="entry name" value="ArsR-like_HTH"/>
</dbReference>
<dbReference type="CDD" id="cd00090">
    <property type="entry name" value="HTH_ARSR"/>
    <property type="match status" value="1"/>
</dbReference>
<protein>
    <submittedName>
        <fullName evidence="5">Transcription regulator, AsnC-type</fullName>
    </submittedName>
</protein>
<evidence type="ECO:0000313" key="6">
    <source>
        <dbReference type="Proteomes" id="UP000186940"/>
    </source>
</evidence>
<dbReference type="SUPFAM" id="SSF46785">
    <property type="entry name" value="Winged helix' DNA-binding domain"/>
    <property type="match status" value="1"/>
</dbReference>
<proteinExistence type="predicted"/>
<dbReference type="InterPro" id="IPR019888">
    <property type="entry name" value="Tscrpt_reg_AsnC-like"/>
</dbReference>
<dbReference type="SMART" id="SM00344">
    <property type="entry name" value="HTH_ASNC"/>
    <property type="match status" value="1"/>
</dbReference>
<dbReference type="PROSITE" id="PS50956">
    <property type="entry name" value="HTH_ASNC_2"/>
    <property type="match status" value="1"/>
</dbReference>
<feature type="domain" description="HTH asnC-type" evidence="4">
    <location>
        <begin position="3"/>
        <end position="64"/>
    </location>
</feature>
<keyword evidence="6" id="KW-1185">Reference proteome</keyword>
<dbReference type="GO" id="GO:0043200">
    <property type="term" value="P:response to amino acid"/>
    <property type="evidence" value="ECO:0007669"/>
    <property type="project" value="TreeGrafter"/>
</dbReference>
<dbReference type="GO" id="GO:0005829">
    <property type="term" value="C:cytosol"/>
    <property type="evidence" value="ECO:0007669"/>
    <property type="project" value="TreeGrafter"/>
</dbReference>
<dbReference type="PANTHER" id="PTHR30154">
    <property type="entry name" value="LEUCINE-RESPONSIVE REGULATORY PROTEIN"/>
    <property type="match status" value="1"/>
</dbReference>
<dbReference type="Gene3D" id="3.30.70.920">
    <property type="match status" value="1"/>
</dbReference>
<reference evidence="5" key="1">
    <citation type="submission" date="2016-05" db="EMBL/GenBank/DDBJ databases">
        <title>Microbial consortia oxidize butane by reversing methanogenesis.</title>
        <authorList>
            <person name="Laso-Perez R."/>
            <person name="Richter M."/>
            <person name="Wegener G."/>
            <person name="Musat F."/>
        </authorList>
    </citation>
    <scope>NUCLEOTIDE SEQUENCE [LARGE SCALE GENOMIC DNA]</scope>
    <source>
        <strain evidence="5">BOX2</strain>
    </source>
</reference>
<keyword evidence="2" id="KW-0238">DNA-binding</keyword>
<dbReference type="InterPro" id="IPR000485">
    <property type="entry name" value="AsnC-type_HTH_dom"/>
</dbReference>
<gene>
    <name evidence="5" type="ORF">SCAL_001232</name>
</gene>
<evidence type="ECO:0000256" key="3">
    <source>
        <dbReference type="ARBA" id="ARBA00023163"/>
    </source>
</evidence>
<dbReference type="STRING" id="1838285.SCAL_001232"/>